<dbReference type="RefSeq" id="WP_034979928.1">
    <property type="nucleotide sequence ID" value="NZ_FOFI01000004.1"/>
</dbReference>
<name>A0A085B5V4_9FLAO</name>
<sequence length="206" mass="23335">MKTNNGYTENRFSKSLSIWIKVFGVFFLCLFNFTNAQDVSDENSIQEFHNNESTADNEIEDFGKSKIYVTAGTSILGSSDDDFEIVKIKDSKKSYVTKKNPTKKLIFKKLEEEAVKQYVSQILPIEEGLFATGLENDHFFSIKKQYYSAVAQTQNPTLKHFIRTGFSYFHIVALDATQAKTPNALVHFCGEIDADSYSVRPPPALL</sequence>
<dbReference type="Proteomes" id="UP000028623">
    <property type="component" value="Unassembled WGS sequence"/>
</dbReference>
<comment type="caution">
    <text evidence="1">The sequence shown here is derived from an EMBL/GenBank/DDBJ whole genome shotgun (WGS) entry which is preliminary data.</text>
</comment>
<proteinExistence type="predicted"/>
<evidence type="ECO:0000313" key="2">
    <source>
        <dbReference type="Proteomes" id="UP000028623"/>
    </source>
</evidence>
<dbReference type="AlphaFoldDB" id="A0A085B5V4"/>
<dbReference type="EMBL" id="JPLY01000011">
    <property type="protein sequence ID" value="KFC17849.1"/>
    <property type="molecule type" value="Genomic_DNA"/>
</dbReference>
<gene>
    <name evidence="1" type="ORF">IO89_20045</name>
</gene>
<reference evidence="1 2" key="1">
    <citation type="submission" date="2014-07" db="EMBL/GenBank/DDBJ databases">
        <title>Epilithonimonas lactis LMG 22401 Genome.</title>
        <authorList>
            <person name="Pipes S.E."/>
            <person name="Stropko S.J."/>
        </authorList>
    </citation>
    <scope>NUCLEOTIDE SEQUENCE [LARGE SCALE GENOMIC DNA]</scope>
    <source>
        <strain evidence="1 2">LMG 24401</strain>
    </source>
</reference>
<protein>
    <submittedName>
        <fullName evidence="1">Uncharacterized protein</fullName>
    </submittedName>
</protein>
<keyword evidence="2" id="KW-1185">Reference proteome</keyword>
<organism evidence="1 2">
    <name type="scientific">Epilithonimonas lactis</name>
    <dbReference type="NCBI Taxonomy" id="421072"/>
    <lineage>
        <taxon>Bacteria</taxon>
        <taxon>Pseudomonadati</taxon>
        <taxon>Bacteroidota</taxon>
        <taxon>Flavobacteriia</taxon>
        <taxon>Flavobacteriales</taxon>
        <taxon>Weeksellaceae</taxon>
        <taxon>Chryseobacterium group</taxon>
        <taxon>Epilithonimonas</taxon>
    </lineage>
</organism>
<evidence type="ECO:0000313" key="1">
    <source>
        <dbReference type="EMBL" id="KFC17849.1"/>
    </source>
</evidence>
<accession>A0A085B5V4</accession>